<evidence type="ECO:0000313" key="3">
    <source>
        <dbReference type="EMBL" id="JAP97427.1"/>
    </source>
</evidence>
<name>A0A0A9X8E3_LYGHE</name>
<evidence type="ECO:0000313" key="2">
    <source>
        <dbReference type="EMBL" id="JAG16992.1"/>
    </source>
</evidence>
<dbReference type="Gene3D" id="1.20.58.2190">
    <property type="match status" value="1"/>
</dbReference>
<accession>A0A0A9X8E3</accession>
<sequence length="303" mass="33499">MVSNTRARLTQLQSNSTSVREDVQELLAKQEQISQRLGKLEQLLSQSQHAQPTPFDTSNDEVLLSPSTAAKPATVLAPSQPLCEELDKHTTDQRTTDEKQISQDTVDRWTEEGTDGAALAESTERVVEAVVASEKETALNILDNLCKDVQPDKVAQFTTFIASVTRNITRNPQDEKTYKFSTSNNYIKDALQASTLCSDFIQSLGFTFVSSSRASFFPQRFPQPLVDVLQHSFPHSSETVADCELDSVVCFQTDLVVSVPTCDRVSYEDALAYVATVLVRSRLGMLRELSARCIGASHVARSM</sequence>
<dbReference type="InterPro" id="IPR036339">
    <property type="entry name" value="PUB-like_dom_sf"/>
</dbReference>
<dbReference type="EMBL" id="GBHO01026612">
    <property type="protein sequence ID" value="JAG16992.1"/>
    <property type="molecule type" value="Transcribed_RNA"/>
</dbReference>
<keyword evidence="1" id="KW-0175">Coiled coil</keyword>
<evidence type="ECO:0000256" key="1">
    <source>
        <dbReference type="SAM" id="Coils"/>
    </source>
</evidence>
<feature type="coiled-coil region" evidence="1">
    <location>
        <begin position="9"/>
        <end position="43"/>
    </location>
</feature>
<dbReference type="EMBL" id="GDHC01021201">
    <property type="protein sequence ID" value="JAP97427.1"/>
    <property type="molecule type" value="Transcribed_RNA"/>
</dbReference>
<reference evidence="2" key="2">
    <citation type="submission" date="2014-07" db="EMBL/GenBank/DDBJ databases">
        <authorList>
            <person name="Hull J."/>
        </authorList>
    </citation>
    <scope>NUCLEOTIDE SEQUENCE</scope>
</reference>
<reference evidence="2" key="1">
    <citation type="journal article" date="2014" name="PLoS ONE">
        <title>Transcriptome-Based Identification of ABC Transporters in the Western Tarnished Plant Bug Lygus hesperus.</title>
        <authorList>
            <person name="Hull J.J."/>
            <person name="Chaney K."/>
            <person name="Geib S.M."/>
            <person name="Fabrick J.A."/>
            <person name="Brent C.S."/>
            <person name="Walsh D."/>
            <person name="Lavine L.C."/>
        </authorList>
    </citation>
    <scope>NUCLEOTIDE SEQUENCE</scope>
</reference>
<gene>
    <name evidence="2" type="ORF">CM83_100956</name>
    <name evidence="3" type="ORF">g.3657</name>
</gene>
<proteinExistence type="predicted"/>
<dbReference type="AlphaFoldDB" id="A0A0A9X8E3"/>
<reference evidence="3" key="3">
    <citation type="journal article" date="2016" name="Gigascience">
        <title>De novo construction of an expanded transcriptome assembly for the western tarnished plant bug, Lygus hesperus.</title>
        <authorList>
            <person name="Tassone E.E."/>
            <person name="Geib S.M."/>
            <person name="Hall B."/>
            <person name="Fabrick J.A."/>
            <person name="Brent C.S."/>
            <person name="Hull J.J."/>
        </authorList>
    </citation>
    <scope>NUCLEOTIDE SEQUENCE</scope>
</reference>
<organism evidence="2">
    <name type="scientific">Lygus hesperus</name>
    <name type="common">Western plant bug</name>
    <dbReference type="NCBI Taxonomy" id="30085"/>
    <lineage>
        <taxon>Eukaryota</taxon>
        <taxon>Metazoa</taxon>
        <taxon>Ecdysozoa</taxon>
        <taxon>Arthropoda</taxon>
        <taxon>Hexapoda</taxon>
        <taxon>Insecta</taxon>
        <taxon>Pterygota</taxon>
        <taxon>Neoptera</taxon>
        <taxon>Paraneoptera</taxon>
        <taxon>Hemiptera</taxon>
        <taxon>Heteroptera</taxon>
        <taxon>Panheteroptera</taxon>
        <taxon>Cimicomorpha</taxon>
        <taxon>Miridae</taxon>
        <taxon>Mirini</taxon>
        <taxon>Lygus</taxon>
    </lineage>
</organism>
<protein>
    <submittedName>
        <fullName evidence="2">Uncharacterized protein</fullName>
    </submittedName>
</protein>
<dbReference type="SUPFAM" id="SSF143503">
    <property type="entry name" value="PUG domain-like"/>
    <property type="match status" value="1"/>
</dbReference>